<dbReference type="Gene3D" id="3.60.15.10">
    <property type="entry name" value="Ribonuclease Z/Hydroxyacylglutathione hydrolase-like"/>
    <property type="match status" value="1"/>
</dbReference>
<keyword evidence="6 7" id="KW-0862">Zinc</keyword>
<dbReference type="UniPathway" id="UPA00619">
    <property type="reaction ID" value="UER00676"/>
</dbReference>
<dbReference type="InterPro" id="IPR050110">
    <property type="entry name" value="Glyoxalase_II_hydrolase"/>
</dbReference>
<feature type="binding site" evidence="7">
    <location>
        <position position="175"/>
    </location>
    <ligand>
        <name>Zn(2+)</name>
        <dbReference type="ChEBI" id="CHEBI:29105"/>
        <label>2</label>
    </ligand>
</feature>
<evidence type="ECO:0000256" key="7">
    <source>
        <dbReference type="HAMAP-Rule" id="MF_01374"/>
    </source>
</evidence>
<dbReference type="PANTHER" id="PTHR43705">
    <property type="entry name" value="HYDROXYACYLGLUTATHIONE HYDROLASE"/>
    <property type="match status" value="1"/>
</dbReference>
<feature type="binding site" evidence="7">
    <location>
        <position position="60"/>
    </location>
    <ligand>
        <name>Zn(2+)</name>
        <dbReference type="ChEBI" id="CHEBI:29105"/>
        <label>1</label>
    </ligand>
</feature>
<evidence type="ECO:0000256" key="6">
    <source>
        <dbReference type="ARBA" id="ARBA00022833"/>
    </source>
</evidence>
<dbReference type="STRING" id="1262585.BJI46_09055"/>
<evidence type="ECO:0000256" key="1">
    <source>
        <dbReference type="ARBA" id="ARBA00001623"/>
    </source>
</evidence>
<keyword evidence="5 7" id="KW-0378">Hydrolase</keyword>
<comment type="caution">
    <text evidence="9">The sequence shown here is derived from an EMBL/GenBank/DDBJ whole genome shotgun (WGS) entry which is preliminary data.</text>
</comment>
<dbReference type="EC" id="3.1.2.6" evidence="7"/>
<feature type="binding site" evidence="7">
    <location>
        <position position="62"/>
    </location>
    <ligand>
        <name>Zn(2+)</name>
        <dbReference type="ChEBI" id="CHEBI:29105"/>
        <label>1</label>
    </ligand>
</feature>
<dbReference type="PIRSF" id="PIRSF005457">
    <property type="entry name" value="Glx"/>
    <property type="match status" value="1"/>
</dbReference>
<proteinExistence type="inferred from homology"/>
<dbReference type="InterPro" id="IPR032282">
    <property type="entry name" value="HAGH_C"/>
</dbReference>
<feature type="domain" description="Metallo-beta-lactamase" evidence="8">
    <location>
        <begin position="17"/>
        <end position="175"/>
    </location>
</feature>
<feature type="binding site" evidence="7">
    <location>
        <position position="118"/>
    </location>
    <ligand>
        <name>Zn(2+)</name>
        <dbReference type="ChEBI" id="CHEBI:29105"/>
        <label>1</label>
    </ligand>
</feature>
<dbReference type="GO" id="GO:0019243">
    <property type="term" value="P:methylglyoxal catabolic process to D-lactate via S-lactoyl-glutathione"/>
    <property type="evidence" value="ECO:0007669"/>
    <property type="project" value="UniProtKB-UniRule"/>
</dbReference>
<dbReference type="InterPro" id="IPR036866">
    <property type="entry name" value="RibonucZ/Hydroxyglut_hydro"/>
</dbReference>
<comment type="cofactor">
    <cofactor evidence="7">
        <name>Zn(2+)</name>
        <dbReference type="ChEBI" id="CHEBI:29105"/>
    </cofactor>
    <text evidence="7">Binds 2 Zn(2+) ions per subunit.</text>
</comment>
<dbReference type="InterPro" id="IPR001279">
    <property type="entry name" value="Metallo-B-lactamas"/>
</dbReference>
<dbReference type="NCBIfam" id="TIGR03413">
    <property type="entry name" value="GSH_gloB"/>
    <property type="match status" value="1"/>
</dbReference>
<comment type="subunit">
    <text evidence="7">Monomer.</text>
</comment>
<dbReference type="CDD" id="cd07723">
    <property type="entry name" value="hydroxyacylglutathione_hydrolase_MBL-fold"/>
    <property type="match status" value="1"/>
</dbReference>
<dbReference type="OrthoDB" id="9802248at2"/>
<accession>A0A1E7REF8</accession>
<comment type="pathway">
    <text evidence="2 7">Secondary metabolite metabolism; methylglyoxal degradation; (R)-lactate from methylglyoxal: step 2/2.</text>
</comment>
<comment type="similarity">
    <text evidence="3 7">Belongs to the metallo-beta-lactamase superfamily. Glyoxalase II family.</text>
</comment>
<organism evidence="9 10">
    <name type="scientific">Acinetobacter qingfengensis</name>
    <dbReference type="NCBI Taxonomy" id="1262585"/>
    <lineage>
        <taxon>Bacteria</taxon>
        <taxon>Pseudomonadati</taxon>
        <taxon>Pseudomonadota</taxon>
        <taxon>Gammaproteobacteria</taxon>
        <taxon>Moraxellales</taxon>
        <taxon>Moraxellaceae</taxon>
        <taxon>Acinetobacter</taxon>
    </lineage>
</organism>
<protein>
    <recommendedName>
        <fullName evidence="7">Hydroxyacylglutathione hydrolase</fullName>
        <ecNumber evidence="7">3.1.2.6</ecNumber>
    </recommendedName>
    <alternativeName>
        <fullName evidence="7">Glyoxalase II</fullName>
        <shortName evidence="7">Glx II</shortName>
    </alternativeName>
</protein>
<dbReference type="Proteomes" id="UP000185895">
    <property type="component" value="Unassembled WGS sequence"/>
</dbReference>
<evidence type="ECO:0000256" key="4">
    <source>
        <dbReference type="ARBA" id="ARBA00022723"/>
    </source>
</evidence>
<reference evidence="9 10" key="1">
    <citation type="submission" date="2016-09" db="EMBL/GenBank/DDBJ databases">
        <authorList>
            <person name="Capua I."/>
            <person name="De Benedictis P."/>
            <person name="Joannis T."/>
            <person name="Lombin L.H."/>
            <person name="Cattoli G."/>
        </authorList>
    </citation>
    <scope>NUCLEOTIDE SEQUENCE [LARGE SCALE GENOMIC DNA]</scope>
    <source>
        <strain evidence="9 10">ANC 4671</strain>
    </source>
</reference>
<dbReference type="Pfam" id="PF16123">
    <property type="entry name" value="HAGH_C"/>
    <property type="match status" value="1"/>
</dbReference>
<dbReference type="PANTHER" id="PTHR43705:SF1">
    <property type="entry name" value="HYDROXYACYLGLUTATHIONE HYDROLASE GLOB"/>
    <property type="match status" value="1"/>
</dbReference>
<feature type="binding site" evidence="7">
    <location>
        <position position="64"/>
    </location>
    <ligand>
        <name>Zn(2+)</name>
        <dbReference type="ChEBI" id="CHEBI:29105"/>
        <label>2</label>
    </ligand>
</feature>
<dbReference type="AlphaFoldDB" id="A0A1E7REF8"/>
<name>A0A1E7REF8_9GAMM</name>
<feature type="binding site" evidence="7">
    <location>
        <position position="137"/>
    </location>
    <ligand>
        <name>Zn(2+)</name>
        <dbReference type="ChEBI" id="CHEBI:29105"/>
        <label>2</label>
    </ligand>
</feature>
<dbReference type="GO" id="GO:0004416">
    <property type="term" value="F:hydroxyacylglutathione hydrolase activity"/>
    <property type="evidence" value="ECO:0007669"/>
    <property type="project" value="UniProtKB-UniRule"/>
</dbReference>
<sequence>MSQRFTIQPIDVGNSLQNYIWILVDEQQRTAVAIDPTQADLVLDYCQQRQLILEQVWITHKHHDHIGGLAQLRQQTQAKIYVPELEMDCIEYFDHTLTDQDQFYFSGLKIDVIATAGHTLGHICFFVDELDALFSGDTLFAMGCGRIFEGTYAQMYHSLNRLAALPAYTKVYCAHEYTEANANFAINIEPDNLILQQRLKQVQQLHQQKQITLPSEIALELKTNPFLRCQNVEEFQKLRQLKDQF</sequence>
<evidence type="ECO:0000256" key="3">
    <source>
        <dbReference type="ARBA" id="ARBA00006759"/>
    </source>
</evidence>
<dbReference type="SMART" id="SM00849">
    <property type="entry name" value="Lactamase_B"/>
    <property type="match status" value="1"/>
</dbReference>
<evidence type="ECO:0000259" key="8">
    <source>
        <dbReference type="SMART" id="SM00849"/>
    </source>
</evidence>
<dbReference type="GO" id="GO:0046872">
    <property type="term" value="F:metal ion binding"/>
    <property type="evidence" value="ECO:0007669"/>
    <property type="project" value="UniProtKB-KW"/>
</dbReference>
<feature type="binding site" evidence="7">
    <location>
        <position position="65"/>
    </location>
    <ligand>
        <name>Zn(2+)</name>
        <dbReference type="ChEBI" id="CHEBI:29105"/>
        <label>2</label>
    </ligand>
</feature>
<gene>
    <name evidence="7" type="primary">gloB</name>
    <name evidence="9" type="ORF">BJI46_09055</name>
</gene>
<dbReference type="Pfam" id="PF00753">
    <property type="entry name" value="Lactamase_B"/>
    <property type="match status" value="1"/>
</dbReference>
<dbReference type="EMBL" id="MKKK01000006">
    <property type="protein sequence ID" value="OEY97617.1"/>
    <property type="molecule type" value="Genomic_DNA"/>
</dbReference>
<dbReference type="RefSeq" id="WP_070068956.1">
    <property type="nucleotide sequence ID" value="NZ_MKKK01000006.1"/>
</dbReference>
<dbReference type="HAMAP" id="MF_01374">
    <property type="entry name" value="Glyoxalase_2"/>
    <property type="match status" value="1"/>
</dbReference>
<comment type="function">
    <text evidence="7">Thiolesterase that catalyzes the hydrolysis of S-D-lactoyl-glutathione to form glutathione and D-lactic acid.</text>
</comment>
<evidence type="ECO:0000313" key="9">
    <source>
        <dbReference type="EMBL" id="OEY97617.1"/>
    </source>
</evidence>
<evidence type="ECO:0000313" key="10">
    <source>
        <dbReference type="Proteomes" id="UP000185895"/>
    </source>
</evidence>
<keyword evidence="10" id="KW-1185">Reference proteome</keyword>
<feature type="binding site" evidence="7">
    <location>
        <position position="137"/>
    </location>
    <ligand>
        <name>Zn(2+)</name>
        <dbReference type="ChEBI" id="CHEBI:29105"/>
        <label>1</label>
    </ligand>
</feature>
<keyword evidence="4 7" id="KW-0479">Metal-binding</keyword>
<comment type="catalytic activity">
    <reaction evidence="1 7">
        <text>an S-(2-hydroxyacyl)glutathione + H2O = a 2-hydroxy carboxylate + glutathione + H(+)</text>
        <dbReference type="Rhea" id="RHEA:21864"/>
        <dbReference type="ChEBI" id="CHEBI:15377"/>
        <dbReference type="ChEBI" id="CHEBI:15378"/>
        <dbReference type="ChEBI" id="CHEBI:57925"/>
        <dbReference type="ChEBI" id="CHEBI:58896"/>
        <dbReference type="ChEBI" id="CHEBI:71261"/>
        <dbReference type="EC" id="3.1.2.6"/>
    </reaction>
</comment>
<evidence type="ECO:0000256" key="5">
    <source>
        <dbReference type="ARBA" id="ARBA00022801"/>
    </source>
</evidence>
<dbReference type="SUPFAM" id="SSF56281">
    <property type="entry name" value="Metallo-hydrolase/oxidoreductase"/>
    <property type="match status" value="1"/>
</dbReference>
<dbReference type="InterPro" id="IPR035680">
    <property type="entry name" value="Clx_II_MBL"/>
</dbReference>
<evidence type="ECO:0000256" key="2">
    <source>
        <dbReference type="ARBA" id="ARBA00004963"/>
    </source>
</evidence>
<dbReference type="InterPro" id="IPR017782">
    <property type="entry name" value="Hydroxyacylglutathione_Hdrlase"/>
</dbReference>